<dbReference type="AlphaFoldDB" id="A0A7W6KL70"/>
<proteinExistence type="predicted"/>
<comment type="caution">
    <text evidence="2">The sequence shown here is derived from an EMBL/GenBank/DDBJ whole genome shotgun (WGS) entry which is preliminary data.</text>
</comment>
<gene>
    <name evidence="2" type="ORF">GGR30_002093</name>
</gene>
<accession>A0A7W6KL70</accession>
<evidence type="ECO:0000313" key="2">
    <source>
        <dbReference type="EMBL" id="MBB4122164.1"/>
    </source>
</evidence>
<keyword evidence="1" id="KW-0472">Membrane</keyword>
<protein>
    <submittedName>
        <fullName evidence="2">Uncharacterized protein</fullName>
    </submittedName>
</protein>
<organism evidence="2 3">
    <name type="scientific">Martelella radicis</name>
    <dbReference type="NCBI Taxonomy" id="1397476"/>
    <lineage>
        <taxon>Bacteria</taxon>
        <taxon>Pseudomonadati</taxon>
        <taxon>Pseudomonadota</taxon>
        <taxon>Alphaproteobacteria</taxon>
        <taxon>Hyphomicrobiales</taxon>
        <taxon>Aurantimonadaceae</taxon>
        <taxon>Martelella</taxon>
    </lineage>
</organism>
<keyword evidence="3" id="KW-1185">Reference proteome</keyword>
<keyword evidence="1" id="KW-0812">Transmembrane</keyword>
<dbReference type="Proteomes" id="UP000530571">
    <property type="component" value="Unassembled WGS sequence"/>
</dbReference>
<evidence type="ECO:0000313" key="3">
    <source>
        <dbReference type="Proteomes" id="UP000530571"/>
    </source>
</evidence>
<name>A0A7W6KL70_9HYPH</name>
<sequence length="56" mass="6320">MRLFYCQYCGHHLRFGPPVCSACSMPTSAVNRYRFWARALIAFALGSVAILSTMVF</sequence>
<dbReference type="EMBL" id="JACIDZ010000006">
    <property type="protein sequence ID" value="MBB4122164.1"/>
    <property type="molecule type" value="Genomic_DNA"/>
</dbReference>
<evidence type="ECO:0000256" key="1">
    <source>
        <dbReference type="SAM" id="Phobius"/>
    </source>
</evidence>
<keyword evidence="1" id="KW-1133">Transmembrane helix</keyword>
<feature type="transmembrane region" description="Helical" evidence="1">
    <location>
        <begin position="35"/>
        <end position="55"/>
    </location>
</feature>
<reference evidence="2 3" key="1">
    <citation type="submission" date="2020-08" db="EMBL/GenBank/DDBJ databases">
        <title>Genomic Encyclopedia of Type Strains, Phase IV (KMG-IV): sequencing the most valuable type-strain genomes for metagenomic binning, comparative biology and taxonomic classification.</title>
        <authorList>
            <person name="Goeker M."/>
        </authorList>
    </citation>
    <scope>NUCLEOTIDE SEQUENCE [LARGE SCALE GENOMIC DNA]</scope>
    <source>
        <strain evidence="2 3">DSM 28101</strain>
    </source>
</reference>